<organism evidence="2 3">
    <name type="scientific">Sulfidibacter corallicola</name>
    <dbReference type="NCBI Taxonomy" id="2818388"/>
    <lineage>
        <taxon>Bacteria</taxon>
        <taxon>Pseudomonadati</taxon>
        <taxon>Acidobacteriota</taxon>
        <taxon>Holophagae</taxon>
        <taxon>Acanthopleuribacterales</taxon>
        <taxon>Acanthopleuribacteraceae</taxon>
        <taxon>Sulfidibacter</taxon>
    </lineage>
</organism>
<dbReference type="KEGG" id="scor:J3U87_20805"/>
<gene>
    <name evidence="2" type="ORF">J3U87_20805</name>
</gene>
<dbReference type="SUPFAM" id="SSF52266">
    <property type="entry name" value="SGNH hydrolase"/>
    <property type="match status" value="1"/>
</dbReference>
<keyword evidence="1" id="KW-0472">Membrane</keyword>
<accession>A0A8A4TGV8</accession>
<dbReference type="AlphaFoldDB" id="A0A8A4TGV8"/>
<evidence type="ECO:0000256" key="1">
    <source>
        <dbReference type="SAM" id="Phobius"/>
    </source>
</evidence>
<dbReference type="RefSeq" id="WP_237377694.1">
    <property type="nucleotide sequence ID" value="NZ_CP071793.1"/>
</dbReference>
<evidence type="ECO:0000313" key="2">
    <source>
        <dbReference type="EMBL" id="QTD48031.1"/>
    </source>
</evidence>
<protein>
    <submittedName>
        <fullName evidence="2">Uncharacterized protein</fullName>
    </submittedName>
</protein>
<keyword evidence="1" id="KW-0812">Transmembrane</keyword>
<keyword evidence="1" id="KW-1133">Transmembrane helix</keyword>
<dbReference type="Proteomes" id="UP000663929">
    <property type="component" value="Chromosome"/>
</dbReference>
<evidence type="ECO:0000313" key="3">
    <source>
        <dbReference type="Proteomes" id="UP000663929"/>
    </source>
</evidence>
<feature type="transmembrane region" description="Helical" evidence="1">
    <location>
        <begin position="6"/>
        <end position="28"/>
    </location>
</feature>
<sequence>MPWRRYNLYLAILSFGMLSALGGFNILVDPFLYRRPPVFELNQERSNFRKNYHLWNILAFRDKAPQVVYFGDSRTENLDVEVLEDLTGETQFNFAFGGGSFQEMLTAFWFGLEYHRPQRVVFGMNFDMFNENNARNRFATPQKITTNAFTYYTNLYVARRSVATLANHWRNTYPTEAPPMDRETFWQYQLDVSTERILMNYHYPDRLLAQLKDVAAYCGEHGIEFMFIVPPLHRDYHAKIAELEMEATYVRFKAELAAIAPTIDFDYDHPLNRDAEAYKDPYHPDRPLAEQVLKALAEYEKGETLSFGKLLEPAS</sequence>
<dbReference type="EMBL" id="CP071793">
    <property type="protein sequence ID" value="QTD48031.1"/>
    <property type="molecule type" value="Genomic_DNA"/>
</dbReference>
<reference evidence="2" key="1">
    <citation type="submission" date="2021-03" db="EMBL/GenBank/DDBJ databases">
        <title>Acanthopleuribacteraceae sp. M133.</title>
        <authorList>
            <person name="Wang G."/>
        </authorList>
    </citation>
    <scope>NUCLEOTIDE SEQUENCE</scope>
    <source>
        <strain evidence="2">M133</strain>
    </source>
</reference>
<keyword evidence="3" id="KW-1185">Reference proteome</keyword>
<name>A0A8A4TGV8_SULCO</name>
<proteinExistence type="predicted"/>